<reference evidence="2" key="1">
    <citation type="journal article" date="2019" name="Int. J. Syst. Evol. Microbiol.">
        <title>The Global Catalogue of Microorganisms (GCM) 10K type strain sequencing project: providing services to taxonomists for standard genome sequencing and annotation.</title>
        <authorList>
            <consortium name="The Broad Institute Genomics Platform"/>
            <consortium name="The Broad Institute Genome Sequencing Center for Infectious Disease"/>
            <person name="Wu L."/>
            <person name="Ma J."/>
        </authorList>
    </citation>
    <scope>NUCLEOTIDE SEQUENCE [LARGE SCALE GENOMIC DNA]</scope>
    <source>
        <strain evidence="2">CCM 8490</strain>
    </source>
</reference>
<evidence type="ECO:0000313" key="2">
    <source>
        <dbReference type="Proteomes" id="UP000658202"/>
    </source>
</evidence>
<accession>A0ABQ1X4I8</accession>
<protein>
    <submittedName>
        <fullName evidence="1">Uncharacterized protein</fullName>
    </submittedName>
</protein>
<keyword evidence="2" id="KW-1185">Reference proteome</keyword>
<proteinExistence type="predicted"/>
<sequence>MLGCRSFNETNENLSSATGFEASNDVIKISPGDRIVCDFAKFVKNKISRINIKLALFIELMDDLM</sequence>
<dbReference type="Proteomes" id="UP000658202">
    <property type="component" value="Unassembled WGS sequence"/>
</dbReference>
<comment type="caution">
    <text evidence="1">The sequence shown here is derived from an EMBL/GenBank/DDBJ whole genome shotgun (WGS) entry which is preliminary data.</text>
</comment>
<gene>
    <name evidence="1" type="ORF">GCM10007332_21620</name>
</gene>
<dbReference type="EMBL" id="BMCW01000004">
    <property type="protein sequence ID" value="GGG59615.1"/>
    <property type="molecule type" value="Genomic_DNA"/>
</dbReference>
<organism evidence="1 2">
    <name type="scientific">Epilithonimonas arachidiradicis</name>
    <dbReference type="NCBI Taxonomy" id="1617282"/>
    <lineage>
        <taxon>Bacteria</taxon>
        <taxon>Pseudomonadati</taxon>
        <taxon>Bacteroidota</taxon>
        <taxon>Flavobacteriia</taxon>
        <taxon>Flavobacteriales</taxon>
        <taxon>Weeksellaceae</taxon>
        <taxon>Chryseobacterium group</taxon>
        <taxon>Epilithonimonas</taxon>
    </lineage>
</organism>
<name>A0ABQ1X4I8_9FLAO</name>
<evidence type="ECO:0000313" key="1">
    <source>
        <dbReference type="EMBL" id="GGG59615.1"/>
    </source>
</evidence>